<proteinExistence type="predicted"/>
<sequence length="63" mass="6656">MKDCSVSAILDGLASAGSGGNVEELDTQATVVDHRQTQIPPPYGMESDVTLSVPAEEREEPQV</sequence>
<dbReference type="AlphaFoldDB" id="A0A0C9UPI8"/>
<name>A0A0C9UPI8_SPHS4</name>
<accession>A0A0C9UPI8</accession>
<protein>
    <submittedName>
        <fullName evidence="2">Uncharacterized protein</fullName>
    </submittedName>
</protein>
<keyword evidence="3" id="KW-1185">Reference proteome</keyword>
<dbReference type="HOGENOM" id="CLU_2887273_0_0_1"/>
<feature type="region of interest" description="Disordered" evidence="1">
    <location>
        <begin position="37"/>
        <end position="63"/>
    </location>
</feature>
<evidence type="ECO:0000313" key="2">
    <source>
        <dbReference type="EMBL" id="KIJ30857.1"/>
    </source>
</evidence>
<dbReference type="EMBL" id="KN837253">
    <property type="protein sequence ID" value="KIJ30857.1"/>
    <property type="molecule type" value="Genomic_DNA"/>
</dbReference>
<evidence type="ECO:0000256" key="1">
    <source>
        <dbReference type="SAM" id="MobiDB-lite"/>
    </source>
</evidence>
<evidence type="ECO:0000313" key="3">
    <source>
        <dbReference type="Proteomes" id="UP000054279"/>
    </source>
</evidence>
<dbReference type="Proteomes" id="UP000054279">
    <property type="component" value="Unassembled WGS sequence"/>
</dbReference>
<gene>
    <name evidence="2" type="ORF">M422DRAFT_36406</name>
</gene>
<reference evidence="2 3" key="1">
    <citation type="submission" date="2014-06" db="EMBL/GenBank/DDBJ databases">
        <title>Evolutionary Origins and Diversification of the Mycorrhizal Mutualists.</title>
        <authorList>
            <consortium name="DOE Joint Genome Institute"/>
            <consortium name="Mycorrhizal Genomics Consortium"/>
            <person name="Kohler A."/>
            <person name="Kuo A."/>
            <person name="Nagy L.G."/>
            <person name="Floudas D."/>
            <person name="Copeland A."/>
            <person name="Barry K.W."/>
            <person name="Cichocki N."/>
            <person name="Veneault-Fourrey C."/>
            <person name="LaButti K."/>
            <person name="Lindquist E.A."/>
            <person name="Lipzen A."/>
            <person name="Lundell T."/>
            <person name="Morin E."/>
            <person name="Murat C."/>
            <person name="Riley R."/>
            <person name="Ohm R."/>
            <person name="Sun H."/>
            <person name="Tunlid A."/>
            <person name="Henrissat B."/>
            <person name="Grigoriev I.V."/>
            <person name="Hibbett D.S."/>
            <person name="Martin F."/>
        </authorList>
    </citation>
    <scope>NUCLEOTIDE SEQUENCE [LARGE SCALE GENOMIC DNA]</scope>
    <source>
        <strain evidence="2 3">SS14</strain>
    </source>
</reference>
<organism evidence="2 3">
    <name type="scientific">Sphaerobolus stellatus (strain SS14)</name>
    <dbReference type="NCBI Taxonomy" id="990650"/>
    <lineage>
        <taxon>Eukaryota</taxon>
        <taxon>Fungi</taxon>
        <taxon>Dikarya</taxon>
        <taxon>Basidiomycota</taxon>
        <taxon>Agaricomycotina</taxon>
        <taxon>Agaricomycetes</taxon>
        <taxon>Phallomycetidae</taxon>
        <taxon>Geastrales</taxon>
        <taxon>Sphaerobolaceae</taxon>
        <taxon>Sphaerobolus</taxon>
    </lineage>
</organism>